<dbReference type="GO" id="GO:0016787">
    <property type="term" value="F:hydrolase activity"/>
    <property type="evidence" value="ECO:0007669"/>
    <property type="project" value="UniProtKB-KW"/>
</dbReference>
<protein>
    <submittedName>
        <fullName evidence="2">Alpha/beta hydrolase</fullName>
    </submittedName>
</protein>
<dbReference type="SUPFAM" id="SSF53474">
    <property type="entry name" value="alpha/beta-Hydrolases"/>
    <property type="match status" value="1"/>
</dbReference>
<dbReference type="STRING" id="54914.AV540_11225"/>
<dbReference type="InterPro" id="IPR000073">
    <property type="entry name" value="AB_hydrolase_1"/>
</dbReference>
<accession>A0A4Y3PPB1</accession>
<dbReference type="GeneID" id="87612121"/>
<sequence>MIQSLHNIDFFQEQIGSGVPIVMLHGFSLDHHVMKGCMEPVFAEREGFRRLYIDLPGMGKTKNYDSVQNTDDMLEAVLHWIDRELPGEPFLLAAESYGGYLARGVIEKRREQVKGALFICPSVFPKMSQRTLPDKVILVEEQSLWDKLTESERAEFEAMAVVATEETWDRYKTEIISGYSIADFPFLERLKTSYGFSFPLDTQPFPHPGLFVVGKQDHVVGYQDAWSLLPHYPRSSFAALDCAGHNLQIEQPKLFTELVHEWLNRVERELSLS</sequence>
<reference evidence="2 3" key="1">
    <citation type="submission" date="2019-06" db="EMBL/GenBank/DDBJ databases">
        <title>Whole genome shotgun sequence of Brevibacillus parabrevis NBRC 12334.</title>
        <authorList>
            <person name="Hosoyama A."/>
            <person name="Uohara A."/>
            <person name="Ohji S."/>
            <person name="Ichikawa N."/>
        </authorList>
    </citation>
    <scope>NUCLEOTIDE SEQUENCE [LARGE SCALE GENOMIC DNA]</scope>
    <source>
        <strain evidence="2 3">NBRC 12334</strain>
    </source>
</reference>
<dbReference type="InterPro" id="IPR029058">
    <property type="entry name" value="AB_hydrolase_fold"/>
</dbReference>
<evidence type="ECO:0000313" key="3">
    <source>
        <dbReference type="Proteomes" id="UP000316882"/>
    </source>
</evidence>
<comment type="caution">
    <text evidence="2">The sequence shown here is derived from an EMBL/GenBank/DDBJ whole genome shotgun (WGS) entry which is preliminary data.</text>
</comment>
<gene>
    <name evidence="2" type="ORF">BPA01_25190</name>
</gene>
<dbReference type="Gene3D" id="3.40.50.1820">
    <property type="entry name" value="alpha/beta hydrolase"/>
    <property type="match status" value="1"/>
</dbReference>
<organism evidence="2 3">
    <name type="scientific">Brevibacillus parabrevis</name>
    <dbReference type="NCBI Taxonomy" id="54914"/>
    <lineage>
        <taxon>Bacteria</taxon>
        <taxon>Bacillati</taxon>
        <taxon>Bacillota</taxon>
        <taxon>Bacilli</taxon>
        <taxon>Bacillales</taxon>
        <taxon>Paenibacillaceae</taxon>
        <taxon>Brevibacillus</taxon>
    </lineage>
</organism>
<dbReference type="InterPro" id="IPR050266">
    <property type="entry name" value="AB_hydrolase_sf"/>
</dbReference>
<feature type="domain" description="AB hydrolase-1" evidence="1">
    <location>
        <begin position="21"/>
        <end position="256"/>
    </location>
</feature>
<dbReference type="EMBL" id="BJMH01000010">
    <property type="protein sequence ID" value="GEB32939.1"/>
    <property type="molecule type" value="Genomic_DNA"/>
</dbReference>
<keyword evidence="2" id="KW-0378">Hydrolase</keyword>
<dbReference type="Proteomes" id="UP000316882">
    <property type="component" value="Unassembled WGS sequence"/>
</dbReference>
<evidence type="ECO:0000259" key="1">
    <source>
        <dbReference type="Pfam" id="PF12697"/>
    </source>
</evidence>
<name>A0A4Y3PPB1_BREPA</name>
<evidence type="ECO:0000313" key="2">
    <source>
        <dbReference type="EMBL" id="GEB32939.1"/>
    </source>
</evidence>
<dbReference type="PANTHER" id="PTHR43798">
    <property type="entry name" value="MONOACYLGLYCEROL LIPASE"/>
    <property type="match status" value="1"/>
</dbReference>
<keyword evidence="3" id="KW-1185">Reference proteome</keyword>
<dbReference type="PANTHER" id="PTHR43798:SF6">
    <property type="entry name" value="HYDROLASE, PUTATIVE (AFU_ORTHOLOGUE AFUA_4G13070)-RELATED"/>
    <property type="match status" value="1"/>
</dbReference>
<dbReference type="RefSeq" id="WP_122964005.1">
    <property type="nucleotide sequence ID" value="NZ_BJMH01000010.1"/>
</dbReference>
<proteinExistence type="predicted"/>
<dbReference type="Pfam" id="PF12697">
    <property type="entry name" value="Abhydrolase_6"/>
    <property type="match status" value="1"/>
</dbReference>
<dbReference type="AlphaFoldDB" id="A0A4Y3PPB1"/>